<dbReference type="GO" id="GO:0004252">
    <property type="term" value="F:serine-type endopeptidase activity"/>
    <property type="evidence" value="ECO:0007669"/>
    <property type="project" value="InterPro"/>
</dbReference>
<protein>
    <recommendedName>
        <fullName evidence="2">Peptidase S8/S53 domain-containing protein</fullName>
    </recommendedName>
</protein>
<dbReference type="Gene3D" id="3.40.50.200">
    <property type="entry name" value="Peptidase S8/S53 domain"/>
    <property type="match status" value="1"/>
</dbReference>
<feature type="compositionally biased region" description="Basic and acidic residues" evidence="1">
    <location>
        <begin position="516"/>
        <end position="535"/>
    </location>
</feature>
<dbReference type="GO" id="GO:0006508">
    <property type="term" value="P:proteolysis"/>
    <property type="evidence" value="ECO:0007669"/>
    <property type="project" value="InterPro"/>
</dbReference>
<feature type="region of interest" description="Disordered" evidence="1">
    <location>
        <begin position="296"/>
        <end position="375"/>
    </location>
</feature>
<dbReference type="Proteomes" id="UP001172155">
    <property type="component" value="Unassembled WGS sequence"/>
</dbReference>
<proteinExistence type="predicted"/>
<dbReference type="Gene3D" id="1.25.40.20">
    <property type="entry name" value="Ankyrin repeat-containing domain"/>
    <property type="match status" value="1"/>
</dbReference>
<feature type="compositionally biased region" description="Polar residues" evidence="1">
    <location>
        <begin position="348"/>
        <end position="362"/>
    </location>
</feature>
<dbReference type="SUPFAM" id="SSF52743">
    <property type="entry name" value="Subtilisin-like"/>
    <property type="match status" value="1"/>
</dbReference>
<evidence type="ECO:0000259" key="2">
    <source>
        <dbReference type="Pfam" id="PF00082"/>
    </source>
</evidence>
<dbReference type="InterPro" id="IPR000209">
    <property type="entry name" value="Peptidase_S8/S53_dom"/>
</dbReference>
<comment type="caution">
    <text evidence="3">The sequence shown here is derived from an EMBL/GenBank/DDBJ whole genome shotgun (WGS) entry which is preliminary data.</text>
</comment>
<reference evidence="3" key="1">
    <citation type="submission" date="2023-06" db="EMBL/GenBank/DDBJ databases">
        <title>Genome-scale phylogeny and comparative genomics of the fungal order Sordariales.</title>
        <authorList>
            <consortium name="Lawrence Berkeley National Laboratory"/>
            <person name="Hensen N."/>
            <person name="Bonometti L."/>
            <person name="Westerberg I."/>
            <person name="Brannstrom I.O."/>
            <person name="Guillou S."/>
            <person name="Cros-Aarteil S."/>
            <person name="Calhoun S."/>
            <person name="Haridas S."/>
            <person name="Kuo A."/>
            <person name="Mondo S."/>
            <person name="Pangilinan J."/>
            <person name="Riley R."/>
            <person name="LaButti K."/>
            <person name="Andreopoulos B."/>
            <person name="Lipzen A."/>
            <person name="Chen C."/>
            <person name="Yanf M."/>
            <person name="Daum C."/>
            <person name="Ng V."/>
            <person name="Clum A."/>
            <person name="Steindorff A."/>
            <person name="Ohm R."/>
            <person name="Martin F."/>
            <person name="Silar P."/>
            <person name="Natvig D."/>
            <person name="Lalanne C."/>
            <person name="Gautier V."/>
            <person name="Ament-velasquez S.L."/>
            <person name="Kruys A."/>
            <person name="Hutchinson M.I."/>
            <person name="Powell A.J."/>
            <person name="Barry K."/>
            <person name="Miller A.N."/>
            <person name="Grigoriev I.V."/>
            <person name="Debuchy R."/>
            <person name="Gladieux P."/>
            <person name="Thoren M.H."/>
            <person name="Johannesson H."/>
        </authorList>
    </citation>
    <scope>NUCLEOTIDE SEQUENCE</scope>
    <source>
        <strain evidence="3">SMH3187-1</strain>
    </source>
</reference>
<feature type="compositionally biased region" description="Polar residues" evidence="1">
    <location>
        <begin position="322"/>
        <end position="337"/>
    </location>
</feature>
<name>A0AA40KBE8_9PEZI</name>
<evidence type="ECO:0000256" key="1">
    <source>
        <dbReference type="SAM" id="MobiDB-lite"/>
    </source>
</evidence>
<feature type="region of interest" description="Disordered" evidence="1">
    <location>
        <begin position="442"/>
        <end position="474"/>
    </location>
</feature>
<feature type="compositionally biased region" description="Low complexity" evidence="1">
    <location>
        <begin position="566"/>
        <end position="576"/>
    </location>
</feature>
<accession>A0AA40KBE8</accession>
<keyword evidence="4" id="KW-1185">Reference proteome</keyword>
<sequence length="1194" mass="133003">MSDDGDYGPEHWQVARAPTWSDDPLFMNFHAAPANGSANDPETWSNEADPDDAPLQHEPPEPPLSVHRPIPENPAEEIRRRRRELFYLVCEDSTTRWYSEETWGVGDEHKSYEDLAYAILELEKRSLAETQSERSPNNFLQFVLENANHIYPPKFKLQKAKFLLQLITKIDPSQLDPKWGCKPLLAAASFDIDRPKNAFDALDGDGLLTATPSLAVYLCNLMPDKLAAVELCKLNDRSENLLHLAIQHNLADVEDLIKKADQRAFEQQRDDGNTPLHVALDFEKFLLKAPICQGRPRLPPTGGPGNMLAGNPAASPRPDFASQLSASSVATATSIPSSGPLRTPNFPPSSISNQGKPRANTTLPPPGGGQRTPRFESTQTMCVACSNARIAMLAARERLVSIFQLLVQRNMAVLAVHNSAGLSPYLHLLTSRYDYYKNKNVKGERQAGTPSAHPNATPISRPARESPLPASPTAGAVLTDRVGLRQPLQTPHNTRANQVSANGAAKEASAVQAQMEADRLRRKMQEEEELKEKLRMQGAPRPDGSSGIRREGANQPMPGNKKDGARPPASSAARGPIKNNTNRDHGPTELTAMDITPSTFLTQLKELSFWLGQDKANLCLFQNRSAERAPPFKSDVKRRRRFSLVGNQRATPSTTANFAFLMFESTMESVTLSLEYTPEELQEMSLSDEDTMERWAEDEESLKAVFQWLKGQKEVKSILSLTVTENPHHYCSDQTVKDCLKGLEVRYLNWNRPDLCANKHTLPNDLIEISLHWSGLDSVLWSWSDTQGLRTLKKLQKIHLHVQRGTEPSKQQDAKVAAFEERVREWPDRSPEPWCSTLQLEPPFAKRPIITVQDAKRFRGGSKGGGTNKSDPPKHPWFDVILKFQGHFYSRYNKKVSEDPERRGIVKVALLDDGVDPTYHSNGMYLHHAGWPEEDSGELDPGQKSPYVSSNQHGSKMAWLIRNVCPFVAIHVAKLSVTSWEGVRHPPLPFPRKLASNLHHQAVEWATAQKVDIISMSWNLRQVTSDTGNEKAMKALEDALTNAANENILLFGAACDAKHGALSEKWMPCGHPQVFSIGATDKDFDVKKYVDLGKKVDFLFPGEYILDGSEDPEVGNSGATALAAGLAALVMSCMALEGRPIPTKGRANWMRKIMTKTFDSGSNNMKVRVEHVLRWDPAKELWPLVQKFASEVEI</sequence>
<feature type="compositionally biased region" description="Polar residues" evidence="1">
    <location>
        <begin position="448"/>
        <end position="458"/>
    </location>
</feature>
<dbReference type="InterPro" id="IPR036770">
    <property type="entry name" value="Ankyrin_rpt-contain_sf"/>
</dbReference>
<feature type="domain" description="Peptidase S8/S53" evidence="2">
    <location>
        <begin position="906"/>
        <end position="1132"/>
    </location>
</feature>
<dbReference type="Pfam" id="PF00082">
    <property type="entry name" value="Peptidase_S8"/>
    <property type="match status" value="1"/>
</dbReference>
<feature type="region of interest" description="Disordered" evidence="1">
    <location>
        <begin position="23"/>
        <end position="72"/>
    </location>
</feature>
<feature type="compositionally biased region" description="Polar residues" evidence="1">
    <location>
        <begin position="487"/>
        <end position="501"/>
    </location>
</feature>
<feature type="region of interest" description="Disordered" evidence="1">
    <location>
        <begin position="486"/>
        <end position="591"/>
    </location>
</feature>
<evidence type="ECO:0000313" key="4">
    <source>
        <dbReference type="Proteomes" id="UP001172155"/>
    </source>
</evidence>
<feature type="compositionally biased region" description="Polar residues" evidence="1">
    <location>
        <begin position="36"/>
        <end position="46"/>
    </location>
</feature>
<dbReference type="AlphaFoldDB" id="A0AA40KBE8"/>
<dbReference type="EMBL" id="JAUKUD010000001">
    <property type="protein sequence ID" value="KAK0752969.1"/>
    <property type="molecule type" value="Genomic_DNA"/>
</dbReference>
<dbReference type="InterPro" id="IPR036852">
    <property type="entry name" value="Peptidase_S8/S53_dom_sf"/>
</dbReference>
<evidence type="ECO:0000313" key="3">
    <source>
        <dbReference type="EMBL" id="KAK0752969.1"/>
    </source>
</evidence>
<gene>
    <name evidence="3" type="ORF">B0T18DRAFT_451381</name>
</gene>
<organism evidence="3 4">
    <name type="scientific">Schizothecium vesticola</name>
    <dbReference type="NCBI Taxonomy" id="314040"/>
    <lineage>
        <taxon>Eukaryota</taxon>
        <taxon>Fungi</taxon>
        <taxon>Dikarya</taxon>
        <taxon>Ascomycota</taxon>
        <taxon>Pezizomycotina</taxon>
        <taxon>Sordariomycetes</taxon>
        <taxon>Sordariomycetidae</taxon>
        <taxon>Sordariales</taxon>
        <taxon>Schizotheciaceae</taxon>
        <taxon>Schizothecium</taxon>
    </lineage>
</organism>